<proteinExistence type="predicted"/>
<dbReference type="SUPFAM" id="SSF52540">
    <property type="entry name" value="P-loop containing nucleoside triphosphate hydrolases"/>
    <property type="match status" value="1"/>
</dbReference>
<dbReference type="HOGENOM" id="CLU_006135_0_0_4"/>
<keyword evidence="1" id="KW-0175">Coiled coil</keyword>
<feature type="region of interest" description="Disordered" evidence="2">
    <location>
        <begin position="77"/>
        <end position="132"/>
    </location>
</feature>
<dbReference type="eggNOG" id="COG4717">
    <property type="taxonomic scope" value="Bacteria"/>
</dbReference>
<evidence type="ECO:0000256" key="2">
    <source>
        <dbReference type="SAM" id="MobiDB-lite"/>
    </source>
</evidence>
<organism evidence="4 5">
    <name type="scientific">Lautropia mirabilis ATCC 51599</name>
    <dbReference type="NCBI Taxonomy" id="887898"/>
    <lineage>
        <taxon>Bacteria</taxon>
        <taxon>Pseudomonadati</taxon>
        <taxon>Pseudomonadota</taxon>
        <taxon>Betaproteobacteria</taxon>
        <taxon>Burkholderiales</taxon>
        <taxon>Burkholderiaceae</taxon>
        <taxon>Lautropia</taxon>
    </lineage>
</organism>
<evidence type="ECO:0000313" key="5">
    <source>
        <dbReference type="Proteomes" id="UP000011021"/>
    </source>
</evidence>
<dbReference type="PANTHER" id="PTHR41259">
    <property type="entry name" value="DOUBLE-STRAND BREAK REPAIR RAD50 ATPASE, PUTATIVE-RELATED"/>
    <property type="match status" value="1"/>
</dbReference>
<name>E7RZE4_9BURK</name>
<evidence type="ECO:0000256" key="1">
    <source>
        <dbReference type="SAM" id="Coils"/>
    </source>
</evidence>
<gene>
    <name evidence="4" type="ORF">HMPREF0551_2137</name>
</gene>
<feature type="coiled-coil region" evidence="1">
    <location>
        <begin position="241"/>
        <end position="268"/>
    </location>
</feature>
<dbReference type="Gene3D" id="3.40.50.300">
    <property type="entry name" value="P-loop containing nucleotide triphosphate hydrolases"/>
    <property type="match status" value="2"/>
</dbReference>
<dbReference type="EMBL" id="AEQP01000022">
    <property type="protein sequence ID" value="EFV94022.1"/>
    <property type="molecule type" value="Genomic_DNA"/>
</dbReference>
<dbReference type="InterPro" id="IPR027417">
    <property type="entry name" value="P-loop_NTPase"/>
</dbReference>
<evidence type="ECO:0000313" key="4">
    <source>
        <dbReference type="EMBL" id="EFV94022.1"/>
    </source>
</evidence>
<feature type="compositionally biased region" description="Basic and acidic residues" evidence="2">
    <location>
        <begin position="100"/>
        <end position="114"/>
    </location>
</feature>
<feature type="coiled-coil region" evidence="1">
    <location>
        <begin position="680"/>
        <end position="707"/>
    </location>
</feature>
<evidence type="ECO:0000259" key="3">
    <source>
        <dbReference type="Pfam" id="PF13514"/>
    </source>
</evidence>
<feature type="domain" description="YhaN AAA" evidence="3">
    <location>
        <begin position="1"/>
        <end position="78"/>
    </location>
</feature>
<sequence length="1181" mass="132853">MRIRELRLLRYGKFTDRLLALPHAPQDIHLVVGANEAGKSTMRRALSDWLFGFPMRSTGMDFLHPMQDLRLGGIIEDNPASREEPSSGQDTATGSTKTKASSDEQIRSLNFERRKGQKNTLRTPADEPLPDSTLHEWLGSLQTDEFRRMYALDHATLVEGSESILQASDDIGRMLFQAAAGIEHLGDALKTLQQEADSLWAPRKSGNRVFYQQQDAYEDARRTLGQAQLRTRDWKESHDALMDVQHQLEEARSKHAEIQQHIHRLERIRRVQPLLRDAEAVRQRQEALQASGMPPLLPEDARQIFEQASRQGALVQAEMTRLQTALNELDQALAAITLDTPVLARADEITRLDEARVQCHDHPARLQRHQEKLQTLQARVKALAAELGWPAEDEAAVAHRLLPPAWRERTAELIRRHQALQHAVEKARHERDAQAQNLSQWQAHLQSLASDGIDPALSDLLEQARRLGDPDAQSDALTRERQRLDAALEATLAGMGPWRQPIDRLQAMLVPEASQVDALRVQQHDDARALQARQEALQKKFQDIQQQEQALLQLVRHHQPVSREDVAQVRQQRDDDWQAIKADPANLPDRAGAFEARMHEADTLADARLERAQHEADRQSYANQLEKLKLECTGIESDIQAIETRMARRQADWKAQAAACGLPDLPLDAALTWLKRHQDALELLARRQTAEHQLKTLLQRVEALRQALTDRLALPATTGLDDALRQARERLETAQRIAGQRSTLEAQIQDAQRRLVPLQTALTQAESQWQEWQQAWQAALAEAGHEDTLPVDQLETRLAQMQDIQTLLAQMDSLRADEIEPLQNALDSWMRHARTLADQLMPDAPADMSVQDMALTLAGRLKAARQDEAEHHRLQQQQARNRQALEAARQQQIQVDALLQPLRVAAGIDDMALLGPAITHSEERRQIEHEIQRIETALREAGDGQPLESLRTEAASIEPDQLQVELNRLGTEAGQVVEDISRLGARHGQLKAAFDALTGSDAAARAAARQQEAAAGMAEAAERYLRLKTAARLLQWSMERFRQTRQGPMLARASEIFQALTLGSFSRLLVDADSHDSPRLVSIRTDGNKPVEVPGLSEGTRDQLYLALRLAALDQQASQGSRMPLIADDLFINFDDRRTEAGLQVLGEVSRRMQVILLTHHDHLVPLARQVLGDGLNVIEL</sequence>
<comment type="caution">
    <text evidence="4">The sequence shown here is derived from an EMBL/GenBank/DDBJ whole genome shotgun (WGS) entry which is preliminary data.</text>
</comment>
<dbReference type="InterPro" id="IPR038734">
    <property type="entry name" value="YhaN_AAA"/>
</dbReference>
<protein>
    <recommendedName>
        <fullName evidence="3">YhaN AAA domain-containing protein</fullName>
    </recommendedName>
</protein>
<dbReference type="Pfam" id="PF13514">
    <property type="entry name" value="AAA_27"/>
    <property type="match status" value="2"/>
</dbReference>
<dbReference type="STRING" id="887898.HMPREF0551_2137"/>
<dbReference type="PANTHER" id="PTHR41259:SF1">
    <property type="entry name" value="DOUBLE-STRAND BREAK REPAIR RAD50 ATPASE, PUTATIVE-RELATED"/>
    <property type="match status" value="1"/>
</dbReference>
<feature type="coiled-coil region" evidence="1">
    <location>
        <begin position="604"/>
        <end position="645"/>
    </location>
</feature>
<accession>E7RZE4</accession>
<feature type="domain" description="YhaN AAA" evidence="3">
    <location>
        <begin position="103"/>
        <end position="234"/>
    </location>
</feature>
<dbReference type="Proteomes" id="UP000011021">
    <property type="component" value="Unassembled WGS sequence"/>
</dbReference>
<dbReference type="AlphaFoldDB" id="E7RZE4"/>
<dbReference type="RefSeq" id="WP_005674531.1">
    <property type="nucleotide sequence ID" value="NZ_CP146288.1"/>
</dbReference>
<keyword evidence="5" id="KW-1185">Reference proteome</keyword>
<dbReference type="eggNOG" id="COG0419">
    <property type="taxonomic scope" value="Bacteria"/>
</dbReference>
<reference evidence="4 5" key="1">
    <citation type="submission" date="2010-12" db="EMBL/GenBank/DDBJ databases">
        <authorList>
            <person name="Muzny D."/>
            <person name="Qin X."/>
            <person name="Deng J."/>
            <person name="Jiang H."/>
            <person name="Liu Y."/>
            <person name="Qu J."/>
            <person name="Song X.-Z."/>
            <person name="Zhang L."/>
            <person name="Thornton R."/>
            <person name="Coyle M."/>
            <person name="Francisco L."/>
            <person name="Jackson L."/>
            <person name="Javaid M."/>
            <person name="Korchina V."/>
            <person name="Kovar C."/>
            <person name="Mata R."/>
            <person name="Mathew T."/>
            <person name="Ngo R."/>
            <person name="Nguyen L."/>
            <person name="Nguyen N."/>
            <person name="Okwuonu G."/>
            <person name="Ongeri F."/>
            <person name="Pham C."/>
            <person name="Simmons D."/>
            <person name="Wilczek-Boney K."/>
            <person name="Hale W."/>
            <person name="Jakkamsetti A."/>
            <person name="Pham P."/>
            <person name="Ruth R."/>
            <person name="San Lucas F."/>
            <person name="Warren J."/>
            <person name="Zhang J."/>
            <person name="Zhao Z."/>
            <person name="Zhou C."/>
            <person name="Zhu D."/>
            <person name="Lee S."/>
            <person name="Bess C."/>
            <person name="Blankenburg K."/>
            <person name="Forbes L."/>
            <person name="Fu Q."/>
            <person name="Gubbala S."/>
            <person name="Hirani K."/>
            <person name="Jayaseelan J.C."/>
            <person name="Lara F."/>
            <person name="Munidasa M."/>
            <person name="Palculict T."/>
            <person name="Patil S."/>
            <person name="Pu L.-L."/>
            <person name="Saada N."/>
            <person name="Tang L."/>
            <person name="Weissenberger G."/>
            <person name="Zhu Y."/>
            <person name="Hemphill L."/>
            <person name="Shang Y."/>
            <person name="Youmans B."/>
            <person name="Ayvaz T."/>
            <person name="Ross M."/>
            <person name="Santibanez J."/>
            <person name="Aqrawi P."/>
            <person name="Gross S."/>
            <person name="Joshi V."/>
            <person name="Fowler G."/>
            <person name="Nazareth L."/>
            <person name="Reid J."/>
            <person name="Worley K."/>
            <person name="Petrosino J."/>
            <person name="Highlander S."/>
            <person name="Gibbs R."/>
        </authorList>
    </citation>
    <scope>NUCLEOTIDE SEQUENCE [LARGE SCALE GENOMIC DNA]</scope>
    <source>
        <strain evidence="4 5">ATCC 51599</strain>
    </source>
</reference>